<protein>
    <submittedName>
        <fullName evidence="1">Uncharacterized protein</fullName>
    </submittedName>
</protein>
<dbReference type="Proteomes" id="UP000019376">
    <property type="component" value="Unassembled WGS sequence"/>
</dbReference>
<reference evidence="1 2" key="1">
    <citation type="journal article" date="2013" name="PLoS ONE">
        <title>Genomic and secretomic analyses reveal unique features of the lignocellulolytic enzyme system of Penicillium decumbens.</title>
        <authorList>
            <person name="Liu G."/>
            <person name="Zhang L."/>
            <person name="Wei X."/>
            <person name="Zou G."/>
            <person name="Qin Y."/>
            <person name="Ma L."/>
            <person name="Li J."/>
            <person name="Zheng H."/>
            <person name="Wang S."/>
            <person name="Wang C."/>
            <person name="Xun L."/>
            <person name="Zhao G.-P."/>
            <person name="Zhou Z."/>
            <person name="Qu Y."/>
        </authorList>
    </citation>
    <scope>NUCLEOTIDE SEQUENCE [LARGE SCALE GENOMIC DNA]</scope>
    <source>
        <strain evidence="2">114-2 / CGMCC 5302</strain>
    </source>
</reference>
<evidence type="ECO:0000313" key="1">
    <source>
        <dbReference type="EMBL" id="EPS25672.1"/>
    </source>
</evidence>
<evidence type="ECO:0000313" key="2">
    <source>
        <dbReference type="Proteomes" id="UP000019376"/>
    </source>
</evidence>
<keyword evidence="2" id="KW-1185">Reference proteome</keyword>
<proteinExistence type="predicted"/>
<dbReference type="HOGENOM" id="CLU_1876146_0_0_1"/>
<sequence>MECPCSVLFRPFLASTRSLGRSSFCCKTGFLVKVSENQESSARSARRTRRGTLSSDIRPHLGQVSWKEARTSWIDSLSMEVCSTKIDLDTILSLPPFPLVIDEPEMIPAAEKDRSGRPLTEGVISTFGGKVSPALI</sequence>
<accession>S8AUY7</accession>
<dbReference type="AlphaFoldDB" id="S8AUY7"/>
<gene>
    <name evidence="1" type="ORF">PDE_00606</name>
</gene>
<organism evidence="1 2">
    <name type="scientific">Penicillium oxalicum (strain 114-2 / CGMCC 5302)</name>
    <name type="common">Penicillium decumbens</name>
    <dbReference type="NCBI Taxonomy" id="933388"/>
    <lineage>
        <taxon>Eukaryota</taxon>
        <taxon>Fungi</taxon>
        <taxon>Dikarya</taxon>
        <taxon>Ascomycota</taxon>
        <taxon>Pezizomycotina</taxon>
        <taxon>Eurotiomycetes</taxon>
        <taxon>Eurotiomycetidae</taxon>
        <taxon>Eurotiales</taxon>
        <taxon>Aspergillaceae</taxon>
        <taxon>Penicillium</taxon>
    </lineage>
</organism>
<dbReference type="EMBL" id="KB644408">
    <property type="protein sequence ID" value="EPS25672.1"/>
    <property type="molecule type" value="Genomic_DNA"/>
</dbReference>
<name>S8AUY7_PENO1</name>